<dbReference type="Pfam" id="PF07973">
    <property type="entry name" value="tRNA_SAD"/>
    <property type="match status" value="1"/>
</dbReference>
<reference evidence="16" key="1">
    <citation type="journal article" date="2009" name="BMC Bioinformatics">
        <title>The Mycoplasma conjunctivae genome sequencing, annotation and analysis.</title>
        <authorList>
            <person name="Calderon-Copete S.P."/>
            <person name="Wigger G."/>
            <person name="Wunderlin C."/>
            <person name="Schmidheini T."/>
            <person name="Frey J."/>
            <person name="Quail M.A."/>
            <person name="Falquet L."/>
        </authorList>
    </citation>
    <scope>NUCLEOTIDE SEQUENCE [LARGE SCALE GENOMIC DNA]</scope>
    <source>
        <strain evidence="16">ATCC 25834 / NCTC 10147 / HRC/581</strain>
    </source>
</reference>
<evidence type="ECO:0000313" key="15">
    <source>
        <dbReference type="EMBL" id="CAT05361.1"/>
    </source>
</evidence>
<dbReference type="HOGENOM" id="CLU_008554_0_1_14"/>
<dbReference type="PRINTS" id="PR01047">
    <property type="entry name" value="TRNASYNTHTHR"/>
</dbReference>
<dbReference type="AlphaFoldDB" id="C5J798"/>
<dbReference type="InterPro" id="IPR045864">
    <property type="entry name" value="aa-tRNA-synth_II/BPL/LPL"/>
</dbReference>
<dbReference type="KEGG" id="mco:MCJ_006670"/>
<evidence type="ECO:0000256" key="5">
    <source>
        <dbReference type="ARBA" id="ARBA00022723"/>
    </source>
</evidence>
<feature type="binding site" evidence="13">
    <location>
        <position position="456"/>
    </location>
    <ligand>
        <name>Zn(2+)</name>
        <dbReference type="ChEBI" id="CHEBI:29105"/>
        <note>catalytic</note>
    </ligand>
</feature>
<dbReference type="Proteomes" id="UP000001491">
    <property type="component" value="Chromosome"/>
</dbReference>
<dbReference type="GO" id="GO:0005524">
    <property type="term" value="F:ATP binding"/>
    <property type="evidence" value="ECO:0007669"/>
    <property type="project" value="UniProtKB-UniRule"/>
</dbReference>
<evidence type="ECO:0000256" key="11">
    <source>
        <dbReference type="ARBA" id="ARBA00023146"/>
    </source>
</evidence>
<dbReference type="Pfam" id="PF00587">
    <property type="entry name" value="tRNA-synt_2b"/>
    <property type="match status" value="1"/>
</dbReference>
<evidence type="ECO:0000256" key="7">
    <source>
        <dbReference type="ARBA" id="ARBA00022833"/>
    </source>
</evidence>
<protein>
    <recommendedName>
        <fullName evidence="13">Threonine--tRNA ligase</fullName>
        <ecNumber evidence="13">6.1.1.3</ecNumber>
    </recommendedName>
    <alternativeName>
        <fullName evidence="13">Threonyl-tRNA synthetase</fullName>
        <shortName evidence="13">ThrRS</shortName>
    </alternativeName>
</protein>
<evidence type="ECO:0000256" key="13">
    <source>
        <dbReference type="HAMAP-Rule" id="MF_00184"/>
    </source>
</evidence>
<accession>C5J798</accession>
<evidence type="ECO:0000256" key="3">
    <source>
        <dbReference type="ARBA" id="ARBA00022555"/>
    </source>
</evidence>
<evidence type="ECO:0000256" key="8">
    <source>
        <dbReference type="ARBA" id="ARBA00022840"/>
    </source>
</evidence>
<dbReference type="FunFam" id="3.30.930.10:FF:000002">
    <property type="entry name" value="Threonine--tRNA ligase"/>
    <property type="match status" value="1"/>
</dbReference>
<dbReference type="GO" id="GO:0004829">
    <property type="term" value="F:threonine-tRNA ligase activity"/>
    <property type="evidence" value="ECO:0007669"/>
    <property type="project" value="UniProtKB-UniRule"/>
</dbReference>
<comment type="catalytic activity">
    <reaction evidence="12 13">
        <text>tRNA(Thr) + L-threonine + ATP = L-threonyl-tRNA(Thr) + AMP + diphosphate + H(+)</text>
        <dbReference type="Rhea" id="RHEA:24624"/>
        <dbReference type="Rhea" id="RHEA-COMP:9670"/>
        <dbReference type="Rhea" id="RHEA-COMP:9704"/>
        <dbReference type="ChEBI" id="CHEBI:15378"/>
        <dbReference type="ChEBI" id="CHEBI:30616"/>
        <dbReference type="ChEBI" id="CHEBI:33019"/>
        <dbReference type="ChEBI" id="CHEBI:57926"/>
        <dbReference type="ChEBI" id="CHEBI:78442"/>
        <dbReference type="ChEBI" id="CHEBI:78534"/>
        <dbReference type="ChEBI" id="CHEBI:456215"/>
        <dbReference type="EC" id="6.1.1.3"/>
    </reaction>
</comment>
<dbReference type="InterPro" id="IPR002314">
    <property type="entry name" value="aa-tRNA-synt_IIb"/>
</dbReference>
<keyword evidence="10 13" id="KW-0648">Protein biosynthesis</keyword>
<feature type="binding site" evidence="13">
    <location>
        <position position="326"/>
    </location>
    <ligand>
        <name>Zn(2+)</name>
        <dbReference type="ChEBI" id="CHEBI:29105"/>
        <note>catalytic</note>
    </ligand>
</feature>
<dbReference type="SUPFAM" id="SSF52954">
    <property type="entry name" value="Class II aaRS ABD-related"/>
    <property type="match status" value="1"/>
</dbReference>
<dbReference type="InterPro" id="IPR012947">
    <property type="entry name" value="tRNA_SAD"/>
</dbReference>
<dbReference type="GO" id="GO:0006435">
    <property type="term" value="P:threonyl-tRNA aminoacylation"/>
    <property type="evidence" value="ECO:0007669"/>
    <property type="project" value="UniProtKB-UniRule"/>
</dbReference>
<dbReference type="SUPFAM" id="SSF55186">
    <property type="entry name" value="ThrRS/AlaRS common domain"/>
    <property type="match status" value="1"/>
</dbReference>
<dbReference type="FunFam" id="3.40.50.800:FF:000001">
    <property type="entry name" value="Threonine--tRNA ligase"/>
    <property type="match status" value="1"/>
</dbReference>
<evidence type="ECO:0000256" key="2">
    <source>
        <dbReference type="ARBA" id="ARBA00022490"/>
    </source>
</evidence>
<comment type="subcellular location">
    <subcellularLocation>
        <location evidence="13">Cytoplasm</location>
    </subcellularLocation>
</comment>
<dbReference type="Gene3D" id="3.30.930.10">
    <property type="entry name" value="Bira Bifunctional Protein, Domain 2"/>
    <property type="match status" value="1"/>
</dbReference>
<dbReference type="InterPro" id="IPR006195">
    <property type="entry name" value="aa-tRNA-synth_II"/>
</dbReference>
<comment type="subunit">
    <text evidence="13">Homodimer.</text>
</comment>
<dbReference type="Gene3D" id="3.30.54.20">
    <property type="match status" value="1"/>
</dbReference>
<evidence type="ECO:0000313" key="16">
    <source>
        <dbReference type="Proteomes" id="UP000001491"/>
    </source>
</evidence>
<dbReference type="Gene3D" id="3.40.50.800">
    <property type="entry name" value="Anticodon-binding domain"/>
    <property type="match status" value="1"/>
</dbReference>
<name>C5J798_MESCH</name>
<sequence>MDFDNFDKSLNHSTSHLLALAIKTLYPDVKLGFGPSTKEGFYYDFEFSTPISNLDLPKIEKLMKKLVSSNLQILQTDGKNIDFSTQIYKKELLEEFESQNKNITFYSIVDAKNNILFEDLCVGGHVGEIKNIKHFKLLNIAGAYWRGDSKNIQLTRIYGTSWHTQEELNSFLALLEERKERDHRKIGKELKIFTFTKWFGLGFPVWLENGMKIHNKIKDKILAFDKRYGFREVLTPHFGEKHLYETSGHLAHYRDDMFEPIKAESDYLIPRPMTCPHHIVLFDKAQCSYRQLPYRISEQSRLYRFEKSGALTGLERVRSMDLTEGHIFVSRKQIFDECKHLFTMIEEVLDFFEIKIDYISFSRRDPEDKSKFYDDEQMWNDAENDLKKFLDSHNVKYVEKIGEAAFYGPKIDFQIKTALNKEITISTLQLDFLLPKKFNIYFNNENNEKETPVLIHRGLIGTYERFISILLEQTKGVLPFWLSPKQVSVIPILPKHDDYAEFVRSELAKNNFEVEVDTRDERITKKIREAQIQKVKYQLIIGDSEVENQKITYREYGKQESTTTSLDEFIKLLNSQNV</sequence>
<dbReference type="EC" id="6.1.1.3" evidence="13"/>
<dbReference type="EMBL" id="FM864216">
    <property type="protein sequence ID" value="CAT05361.1"/>
    <property type="molecule type" value="Genomic_DNA"/>
</dbReference>
<dbReference type="InterPro" id="IPR047246">
    <property type="entry name" value="ThrRS_anticodon"/>
</dbReference>
<keyword evidence="6 13" id="KW-0547">Nucleotide-binding</keyword>
<comment type="cofactor">
    <cofactor evidence="13">
        <name>Zn(2+)</name>
        <dbReference type="ChEBI" id="CHEBI:29105"/>
    </cofactor>
    <text evidence="13">Binds 1 zinc ion per subunit.</text>
</comment>
<dbReference type="SUPFAM" id="SSF55681">
    <property type="entry name" value="Class II aaRS and biotin synthetases"/>
    <property type="match status" value="1"/>
</dbReference>
<keyword evidence="16" id="KW-1185">Reference proteome</keyword>
<keyword evidence="7 13" id="KW-0862">Zinc</keyword>
<comment type="caution">
    <text evidence="13">Lacks conserved residue(s) required for the propagation of feature annotation.</text>
</comment>
<dbReference type="SMART" id="SM00863">
    <property type="entry name" value="tRNA_SAD"/>
    <property type="match status" value="1"/>
</dbReference>
<dbReference type="InterPro" id="IPR004154">
    <property type="entry name" value="Anticodon-bd"/>
</dbReference>
<keyword evidence="4 13" id="KW-0436">Ligase</keyword>
<dbReference type="InterPro" id="IPR018163">
    <property type="entry name" value="Thr/Ala-tRNA-synth_IIc_edit"/>
</dbReference>
<evidence type="ECO:0000256" key="6">
    <source>
        <dbReference type="ARBA" id="ARBA00022741"/>
    </source>
</evidence>
<keyword evidence="8 13" id="KW-0067">ATP-binding</keyword>
<dbReference type="PANTHER" id="PTHR11451:SF56">
    <property type="entry name" value="THREONINE--TRNA LIGASE 1"/>
    <property type="match status" value="1"/>
</dbReference>
<evidence type="ECO:0000256" key="12">
    <source>
        <dbReference type="ARBA" id="ARBA00049515"/>
    </source>
</evidence>
<dbReference type="CDD" id="cd00860">
    <property type="entry name" value="ThrRS_anticodon"/>
    <property type="match status" value="1"/>
</dbReference>
<dbReference type="Gene3D" id="3.30.980.10">
    <property type="entry name" value="Threonyl-trna Synthetase, Chain A, domain 2"/>
    <property type="match status" value="1"/>
</dbReference>
<keyword evidence="3 13" id="KW-0820">tRNA-binding</keyword>
<dbReference type="eggNOG" id="COG0441">
    <property type="taxonomic scope" value="Bacteria"/>
</dbReference>
<evidence type="ECO:0000259" key="14">
    <source>
        <dbReference type="PROSITE" id="PS50862"/>
    </source>
</evidence>
<evidence type="ECO:0000256" key="9">
    <source>
        <dbReference type="ARBA" id="ARBA00022884"/>
    </source>
</evidence>
<evidence type="ECO:0000256" key="10">
    <source>
        <dbReference type="ARBA" id="ARBA00022917"/>
    </source>
</evidence>
<dbReference type="NCBIfam" id="TIGR00418">
    <property type="entry name" value="thrS"/>
    <property type="match status" value="1"/>
</dbReference>
<dbReference type="GO" id="GO:0005737">
    <property type="term" value="C:cytoplasm"/>
    <property type="evidence" value="ECO:0007669"/>
    <property type="project" value="UniProtKB-SubCell"/>
</dbReference>
<keyword evidence="9 13" id="KW-0694">RNA-binding</keyword>
<dbReference type="PROSITE" id="PS50862">
    <property type="entry name" value="AA_TRNA_LIGASE_II"/>
    <property type="match status" value="1"/>
</dbReference>
<keyword evidence="11 13" id="KW-0030">Aminoacyl-tRNA synthetase</keyword>
<comment type="similarity">
    <text evidence="1 13">Belongs to the class-II aminoacyl-tRNA synthetase family.</text>
</comment>
<evidence type="ECO:0000256" key="1">
    <source>
        <dbReference type="ARBA" id="ARBA00008226"/>
    </source>
</evidence>
<feature type="binding site" evidence="13">
    <location>
        <position position="275"/>
    </location>
    <ligand>
        <name>Zn(2+)</name>
        <dbReference type="ChEBI" id="CHEBI:29105"/>
        <note>catalytic</note>
    </ligand>
</feature>
<proteinExistence type="inferred from homology"/>
<keyword evidence="2 13" id="KW-0963">Cytoplasm</keyword>
<dbReference type="PANTHER" id="PTHR11451">
    <property type="entry name" value="THREONINE-TRNA LIGASE"/>
    <property type="match status" value="1"/>
</dbReference>
<keyword evidence="5 13" id="KW-0479">Metal-binding</keyword>
<dbReference type="GO" id="GO:0000049">
    <property type="term" value="F:tRNA binding"/>
    <property type="evidence" value="ECO:0007669"/>
    <property type="project" value="UniProtKB-KW"/>
</dbReference>
<dbReference type="HAMAP" id="MF_00184">
    <property type="entry name" value="Thr_tRNA_synth"/>
    <property type="match status" value="1"/>
</dbReference>
<dbReference type="InterPro" id="IPR036621">
    <property type="entry name" value="Anticodon-bd_dom_sf"/>
</dbReference>
<feature type="domain" description="Aminoacyl-transfer RNA synthetases class-II family profile" evidence="14">
    <location>
        <begin position="210"/>
        <end position="479"/>
    </location>
</feature>
<organism evidence="15 16">
    <name type="scientific">Mesomycoplasma conjunctivae (strain ATCC 25834 / NCTC 10147 / HRC/581)</name>
    <name type="common">Mycoplasma conjunctivae</name>
    <dbReference type="NCBI Taxonomy" id="572263"/>
    <lineage>
        <taxon>Bacteria</taxon>
        <taxon>Bacillati</taxon>
        <taxon>Mycoplasmatota</taxon>
        <taxon>Mycoplasmoidales</taxon>
        <taxon>Metamycoplasmataceae</taxon>
        <taxon>Mesomycoplasma</taxon>
    </lineage>
</organism>
<gene>
    <name evidence="13 15" type="primary">thrS</name>
    <name evidence="15" type="ordered locus">MCJ_006670</name>
</gene>
<dbReference type="InterPro" id="IPR002320">
    <property type="entry name" value="Thr-tRNA-ligase_IIa"/>
</dbReference>
<evidence type="ECO:0000256" key="4">
    <source>
        <dbReference type="ARBA" id="ARBA00022598"/>
    </source>
</evidence>
<dbReference type="GO" id="GO:0046872">
    <property type="term" value="F:metal ion binding"/>
    <property type="evidence" value="ECO:0007669"/>
    <property type="project" value="UniProtKB-KW"/>
</dbReference>
<dbReference type="Pfam" id="PF03129">
    <property type="entry name" value="HGTP_anticodon"/>
    <property type="match status" value="1"/>
</dbReference>